<dbReference type="EMBL" id="RSCE01000001">
    <property type="protein sequence ID" value="RSH87734.1"/>
    <property type="molecule type" value="Genomic_DNA"/>
</dbReference>
<dbReference type="InterPro" id="IPR008991">
    <property type="entry name" value="Translation_prot_SH3-like_sf"/>
</dbReference>
<dbReference type="AlphaFoldDB" id="A0A427Y9R7"/>
<dbReference type="PANTHER" id="PTHR10497">
    <property type="entry name" value="60S RIBOSOMAL PROTEIN L27"/>
    <property type="match status" value="1"/>
</dbReference>
<gene>
    <name evidence="4" type="ORF">EHS24_000250</name>
</gene>
<evidence type="ECO:0000313" key="4">
    <source>
        <dbReference type="EMBL" id="RSH87734.1"/>
    </source>
</evidence>
<dbReference type="GO" id="GO:0005840">
    <property type="term" value="C:ribosome"/>
    <property type="evidence" value="ECO:0007669"/>
    <property type="project" value="UniProtKB-KW"/>
</dbReference>
<keyword evidence="5" id="KW-1185">Reference proteome</keyword>
<evidence type="ECO:0000256" key="3">
    <source>
        <dbReference type="ARBA" id="ARBA00023274"/>
    </source>
</evidence>
<evidence type="ECO:0000313" key="5">
    <source>
        <dbReference type="Proteomes" id="UP000279236"/>
    </source>
</evidence>
<dbReference type="Gene3D" id="2.30.30.770">
    <property type="match status" value="1"/>
</dbReference>
<sequence>MHCFNGELRKIEYQSPASRLCRCSVSKCHIGVSDIPTVGVSGLDSGDGQTGREIEVAQKLVPLGRTAPPGCAPTRRWQAAHIFTLLDLVDLLTLKTHRQNIYKPGKVAVVLNGRQAGKKVVVIQQRDEGTKERPYPHAIVAGIERYPLKVTKSMGKKKVAKRSKVKPFIKVVNYSHLLPTRYVLELESLKGAVTNDTFKEPTQRVESKKAIKKAFEERYAKGANRWFFSKLRF</sequence>
<dbReference type="Proteomes" id="UP000279236">
    <property type="component" value="Unassembled WGS sequence"/>
</dbReference>
<dbReference type="OrthoDB" id="2365484at2759"/>
<dbReference type="RefSeq" id="XP_028479942.1">
    <property type="nucleotide sequence ID" value="XM_028616085.1"/>
</dbReference>
<dbReference type="CDD" id="cd06090">
    <property type="entry name" value="KOW_RPL27"/>
    <property type="match status" value="1"/>
</dbReference>
<accession>A0A427Y9R7</accession>
<keyword evidence="3" id="KW-0687">Ribonucleoprotein</keyword>
<reference evidence="4 5" key="1">
    <citation type="submission" date="2018-11" db="EMBL/GenBank/DDBJ databases">
        <title>Genome sequence of Apiotrichum porosum DSM 27194.</title>
        <authorList>
            <person name="Aliyu H."/>
            <person name="Gorte O."/>
            <person name="Ochsenreither K."/>
        </authorList>
    </citation>
    <scope>NUCLEOTIDE SEQUENCE [LARGE SCALE GENOMIC DNA]</scope>
    <source>
        <strain evidence="4 5">DSM 27194</strain>
    </source>
</reference>
<dbReference type="GO" id="GO:1990904">
    <property type="term" value="C:ribonucleoprotein complex"/>
    <property type="evidence" value="ECO:0007669"/>
    <property type="project" value="UniProtKB-KW"/>
</dbReference>
<dbReference type="InterPro" id="IPR001141">
    <property type="entry name" value="Ribosomal_eL27"/>
</dbReference>
<proteinExistence type="inferred from homology"/>
<dbReference type="STRING" id="105984.A0A427Y9R7"/>
<keyword evidence="2" id="KW-0689">Ribosomal protein</keyword>
<dbReference type="InterPro" id="IPR041991">
    <property type="entry name" value="Ribosomal_eL27_KOW"/>
</dbReference>
<dbReference type="GeneID" id="39584793"/>
<name>A0A427Y9R7_9TREE</name>
<evidence type="ECO:0000256" key="1">
    <source>
        <dbReference type="ARBA" id="ARBA00009124"/>
    </source>
</evidence>
<organism evidence="4 5">
    <name type="scientific">Apiotrichum porosum</name>
    <dbReference type="NCBI Taxonomy" id="105984"/>
    <lineage>
        <taxon>Eukaryota</taxon>
        <taxon>Fungi</taxon>
        <taxon>Dikarya</taxon>
        <taxon>Basidiomycota</taxon>
        <taxon>Agaricomycotina</taxon>
        <taxon>Tremellomycetes</taxon>
        <taxon>Trichosporonales</taxon>
        <taxon>Trichosporonaceae</taxon>
        <taxon>Apiotrichum</taxon>
    </lineage>
</organism>
<evidence type="ECO:0000256" key="2">
    <source>
        <dbReference type="ARBA" id="ARBA00022980"/>
    </source>
</evidence>
<dbReference type="FunFam" id="2.30.30.770:FF:000001">
    <property type="entry name" value="60S ribosomal protein L27"/>
    <property type="match status" value="1"/>
</dbReference>
<evidence type="ECO:0008006" key="6">
    <source>
        <dbReference type="Google" id="ProtNLM"/>
    </source>
</evidence>
<protein>
    <recommendedName>
        <fullName evidence="6">60S ribosomal protein L27</fullName>
    </recommendedName>
</protein>
<comment type="caution">
    <text evidence="4">The sequence shown here is derived from an EMBL/GenBank/DDBJ whole genome shotgun (WGS) entry which is preliminary data.</text>
</comment>
<dbReference type="SUPFAM" id="SSF50104">
    <property type="entry name" value="Translation proteins SH3-like domain"/>
    <property type="match status" value="1"/>
</dbReference>
<dbReference type="GO" id="GO:0006412">
    <property type="term" value="P:translation"/>
    <property type="evidence" value="ECO:0007669"/>
    <property type="project" value="InterPro"/>
</dbReference>
<dbReference type="InterPro" id="IPR038655">
    <property type="entry name" value="Ribosomal_eL27_sf"/>
</dbReference>
<comment type="similarity">
    <text evidence="1">Belongs to the eukaryotic ribosomal protein eL27 family.</text>
</comment>
<dbReference type="Pfam" id="PF01777">
    <property type="entry name" value="Ribosomal_L27e"/>
    <property type="match status" value="1"/>
</dbReference>
<dbReference type="GO" id="GO:0003735">
    <property type="term" value="F:structural constituent of ribosome"/>
    <property type="evidence" value="ECO:0007669"/>
    <property type="project" value="InterPro"/>
</dbReference>